<dbReference type="STRING" id="341454.A0A4V3SIE6"/>
<dbReference type="InterPro" id="IPR022198">
    <property type="entry name" value="DUF3723"/>
</dbReference>
<feature type="region of interest" description="Disordered" evidence="1">
    <location>
        <begin position="221"/>
        <end position="260"/>
    </location>
</feature>
<organism evidence="2 3">
    <name type="scientific">Ascodesmis nigricans</name>
    <dbReference type="NCBI Taxonomy" id="341454"/>
    <lineage>
        <taxon>Eukaryota</taxon>
        <taxon>Fungi</taxon>
        <taxon>Dikarya</taxon>
        <taxon>Ascomycota</taxon>
        <taxon>Pezizomycotina</taxon>
        <taxon>Pezizomycetes</taxon>
        <taxon>Pezizales</taxon>
        <taxon>Ascodesmidaceae</taxon>
        <taxon>Ascodesmis</taxon>
    </lineage>
</organism>
<proteinExistence type="predicted"/>
<dbReference type="EMBL" id="ML220128">
    <property type="protein sequence ID" value="TGZ79885.1"/>
    <property type="molecule type" value="Genomic_DNA"/>
</dbReference>
<protein>
    <submittedName>
        <fullName evidence="2">Uncharacterized protein</fullName>
    </submittedName>
</protein>
<name>A0A4V3SIE6_9PEZI</name>
<accession>A0A4V3SIE6</accession>
<dbReference type="Pfam" id="PF12520">
    <property type="entry name" value="DUF3723"/>
    <property type="match status" value="1"/>
</dbReference>
<gene>
    <name evidence="2" type="ORF">EX30DRAFT_380002</name>
</gene>
<dbReference type="Proteomes" id="UP000298138">
    <property type="component" value="Unassembled WGS sequence"/>
</dbReference>
<sequence length="282" mass="32075">MRGLIGESAGNLSVYQQFLSIFNDKSTSSGSVIMEITEGKVHTLSIHPSIEIKQMDLHYLQLLLFAMRHFPDLIPSTPRKEKKQAVPTVREKNVMRWYSFARLAKKLGFSSPNIETLLRDDPYEKAVTHFLAQMFPEYGIVGNPSSVYATTMLLREISQNTMNHVSASLEGQSSSDLSRRCGRPYENDHNRDITRLFIHNVLQELMELLAKRKLDESIDLRDGDDDEIRPSKSRRREDVQCSEPSAVDSSRFSTRDRMTSGNSVMGQCIELRGDDAMVDDVL</sequence>
<reference evidence="2 3" key="1">
    <citation type="submission" date="2019-04" db="EMBL/GenBank/DDBJ databases">
        <title>Comparative genomics and transcriptomics to analyze fruiting body development in filamentous ascomycetes.</title>
        <authorList>
            <consortium name="DOE Joint Genome Institute"/>
            <person name="Lutkenhaus R."/>
            <person name="Traeger S."/>
            <person name="Breuer J."/>
            <person name="Kuo A."/>
            <person name="Lipzen A."/>
            <person name="Pangilinan J."/>
            <person name="Dilworth D."/>
            <person name="Sandor L."/>
            <person name="Poggeler S."/>
            <person name="Barry K."/>
            <person name="Grigoriev I.V."/>
            <person name="Nowrousian M."/>
        </authorList>
    </citation>
    <scope>NUCLEOTIDE SEQUENCE [LARGE SCALE GENOMIC DNA]</scope>
    <source>
        <strain evidence="2 3">CBS 389.68</strain>
    </source>
</reference>
<dbReference type="AlphaFoldDB" id="A0A4V3SIE6"/>
<dbReference type="OrthoDB" id="4227485at2759"/>
<evidence type="ECO:0000313" key="3">
    <source>
        <dbReference type="Proteomes" id="UP000298138"/>
    </source>
</evidence>
<evidence type="ECO:0000256" key="1">
    <source>
        <dbReference type="SAM" id="MobiDB-lite"/>
    </source>
</evidence>
<keyword evidence="3" id="KW-1185">Reference proteome</keyword>
<evidence type="ECO:0000313" key="2">
    <source>
        <dbReference type="EMBL" id="TGZ79885.1"/>
    </source>
</evidence>
<dbReference type="InParanoid" id="A0A4V3SIE6"/>